<dbReference type="AlphaFoldDB" id="A0A8J2L6Y0"/>
<evidence type="ECO:0000256" key="2">
    <source>
        <dbReference type="RuleBase" id="RU363116"/>
    </source>
</evidence>
<feature type="non-terminal residue" evidence="3">
    <location>
        <position position="1"/>
    </location>
</feature>
<comment type="cofactor">
    <cofactor evidence="2">
        <name>Ca(2+)</name>
        <dbReference type="ChEBI" id="CHEBI:29108"/>
    </cofactor>
</comment>
<keyword evidence="2" id="KW-0449">Lipoprotein</keyword>
<keyword evidence="4" id="KW-1185">Reference proteome</keyword>
<evidence type="ECO:0000313" key="3">
    <source>
        <dbReference type="EMBL" id="CAG7816813.1"/>
    </source>
</evidence>
<dbReference type="EMBL" id="CAJVCH010379059">
    <property type="protein sequence ID" value="CAG7816813.1"/>
    <property type="molecule type" value="Genomic_DNA"/>
</dbReference>
<evidence type="ECO:0000313" key="4">
    <source>
        <dbReference type="Proteomes" id="UP000708208"/>
    </source>
</evidence>
<accession>A0A8J2L6Y0</accession>
<protein>
    <recommendedName>
        <fullName evidence="2">Phospholipid scramblase</fullName>
    </recommendedName>
</protein>
<comment type="function">
    <text evidence="2">May mediate accelerated ATP-independent bidirectional transbilayer migration of phospholipids upon binding calcium ions that results in a loss of phospholipid asymmetry in the plasma membrane.</text>
</comment>
<proteinExistence type="inferred from homology"/>
<keyword evidence="2" id="KW-0564">Palmitate</keyword>
<name>A0A8J2L6Y0_9HEXA</name>
<organism evidence="3 4">
    <name type="scientific">Allacma fusca</name>
    <dbReference type="NCBI Taxonomy" id="39272"/>
    <lineage>
        <taxon>Eukaryota</taxon>
        <taxon>Metazoa</taxon>
        <taxon>Ecdysozoa</taxon>
        <taxon>Arthropoda</taxon>
        <taxon>Hexapoda</taxon>
        <taxon>Collembola</taxon>
        <taxon>Symphypleona</taxon>
        <taxon>Sminthuridae</taxon>
        <taxon>Allacma</taxon>
    </lineage>
</organism>
<dbReference type="Proteomes" id="UP000708208">
    <property type="component" value="Unassembled WGS sequence"/>
</dbReference>
<sequence>VKGFLDLKKPYVIPRYGKDVKRCPKGLEFLHSVEYLHLDLRRVYSPQGTCYVTYSQFDMKNERQGDRLMSFGIETTTKLQVFCCQESRAFQLHFYDYNATRIFKAVHGPSLVSCLTRYLFCCVCGSNACGHKMTVYDNTNNSIGYIKQRGCCAKRFTMFMEKELHFNGNKIRSSYTTHEFFSDHRYEEAELLKLDVFNSNNECFVRIEQHLPNSKYFQIVNL</sequence>
<dbReference type="InterPro" id="IPR005552">
    <property type="entry name" value="Scramblase"/>
</dbReference>
<gene>
    <name evidence="3" type="ORF">AFUS01_LOCUS27412</name>
</gene>
<reference evidence="3" key="1">
    <citation type="submission" date="2021-06" db="EMBL/GenBank/DDBJ databases">
        <authorList>
            <person name="Hodson N. C."/>
            <person name="Mongue J. A."/>
            <person name="Jaron S. K."/>
        </authorList>
    </citation>
    <scope>NUCLEOTIDE SEQUENCE</scope>
</reference>
<evidence type="ECO:0000256" key="1">
    <source>
        <dbReference type="ARBA" id="ARBA00005350"/>
    </source>
</evidence>
<keyword evidence="2" id="KW-0106">Calcium</keyword>
<dbReference type="Pfam" id="PF03803">
    <property type="entry name" value="Scramblase"/>
    <property type="match status" value="1"/>
</dbReference>
<comment type="caution">
    <text evidence="3">The sequence shown here is derived from an EMBL/GenBank/DDBJ whole genome shotgun (WGS) entry which is preliminary data.</text>
</comment>
<comment type="similarity">
    <text evidence="1 2">Belongs to the phospholipid scramblase family.</text>
</comment>
<dbReference type="GO" id="GO:0017128">
    <property type="term" value="F:phospholipid scramblase activity"/>
    <property type="evidence" value="ECO:0007669"/>
    <property type="project" value="InterPro"/>
</dbReference>